<dbReference type="GO" id="GO:0004518">
    <property type="term" value="F:nuclease activity"/>
    <property type="evidence" value="ECO:0007669"/>
    <property type="project" value="UniProtKB-KW"/>
</dbReference>
<keyword evidence="4" id="KW-0378">Hydrolase</keyword>
<keyword evidence="5" id="KW-0460">Magnesium</keyword>
<proteinExistence type="inferred from homology"/>
<dbReference type="InterPro" id="IPR050556">
    <property type="entry name" value="Type_II_TA_system_RNase"/>
</dbReference>
<dbReference type="InterPro" id="IPR002716">
    <property type="entry name" value="PIN_dom"/>
</dbReference>
<dbReference type="InterPro" id="IPR029060">
    <property type="entry name" value="PIN-like_dom_sf"/>
</dbReference>
<feature type="domain" description="PIN" evidence="7">
    <location>
        <begin position="3"/>
        <end position="68"/>
    </location>
</feature>
<dbReference type="EMBL" id="BARS01007459">
    <property type="protein sequence ID" value="GAF83359.1"/>
    <property type="molecule type" value="Genomic_DNA"/>
</dbReference>
<evidence type="ECO:0000256" key="6">
    <source>
        <dbReference type="ARBA" id="ARBA00038093"/>
    </source>
</evidence>
<dbReference type="Pfam" id="PF01850">
    <property type="entry name" value="PIN"/>
    <property type="match status" value="1"/>
</dbReference>
<dbReference type="GO" id="GO:0046872">
    <property type="term" value="F:metal ion binding"/>
    <property type="evidence" value="ECO:0007669"/>
    <property type="project" value="UniProtKB-KW"/>
</dbReference>
<comment type="similarity">
    <text evidence="6">Belongs to the PINc/VapC protein family.</text>
</comment>
<dbReference type="Gene3D" id="3.40.50.1010">
    <property type="entry name" value="5'-nuclease"/>
    <property type="match status" value="1"/>
</dbReference>
<evidence type="ECO:0000259" key="7">
    <source>
        <dbReference type="Pfam" id="PF01850"/>
    </source>
</evidence>
<sequence>HSEENLRLVRELIGGLALLEFDSESCESAAATSSALRSAGESIGIQDTMIAGMALRHGETLMTRNTQHYGRVRDLAIRTW</sequence>
<keyword evidence="2" id="KW-0540">Nuclease</keyword>
<dbReference type="SUPFAM" id="SSF88723">
    <property type="entry name" value="PIN domain-like"/>
    <property type="match status" value="1"/>
</dbReference>
<protein>
    <recommendedName>
        <fullName evidence="7">PIN domain-containing protein</fullName>
    </recommendedName>
</protein>
<dbReference type="AlphaFoldDB" id="X0SQK4"/>
<dbReference type="PANTHER" id="PTHR33653:SF1">
    <property type="entry name" value="RIBONUCLEASE VAPC2"/>
    <property type="match status" value="1"/>
</dbReference>
<dbReference type="PANTHER" id="PTHR33653">
    <property type="entry name" value="RIBONUCLEASE VAPC2"/>
    <property type="match status" value="1"/>
</dbReference>
<organism evidence="8">
    <name type="scientific">marine sediment metagenome</name>
    <dbReference type="NCBI Taxonomy" id="412755"/>
    <lineage>
        <taxon>unclassified sequences</taxon>
        <taxon>metagenomes</taxon>
        <taxon>ecological metagenomes</taxon>
    </lineage>
</organism>
<reference evidence="8" key="1">
    <citation type="journal article" date="2014" name="Front. Microbiol.">
        <title>High frequency of phylogenetically diverse reductive dehalogenase-homologous genes in deep subseafloor sedimentary metagenomes.</title>
        <authorList>
            <person name="Kawai M."/>
            <person name="Futagami T."/>
            <person name="Toyoda A."/>
            <person name="Takaki Y."/>
            <person name="Nishi S."/>
            <person name="Hori S."/>
            <person name="Arai W."/>
            <person name="Tsubouchi T."/>
            <person name="Morono Y."/>
            <person name="Uchiyama I."/>
            <person name="Ito T."/>
            <person name="Fujiyama A."/>
            <person name="Inagaki F."/>
            <person name="Takami H."/>
        </authorList>
    </citation>
    <scope>NUCLEOTIDE SEQUENCE</scope>
    <source>
        <strain evidence="8">Expedition CK06-06</strain>
    </source>
</reference>
<keyword evidence="3" id="KW-0479">Metal-binding</keyword>
<evidence type="ECO:0000313" key="8">
    <source>
        <dbReference type="EMBL" id="GAF83359.1"/>
    </source>
</evidence>
<name>X0SQK4_9ZZZZ</name>
<evidence type="ECO:0000256" key="1">
    <source>
        <dbReference type="ARBA" id="ARBA00001946"/>
    </source>
</evidence>
<evidence type="ECO:0000256" key="5">
    <source>
        <dbReference type="ARBA" id="ARBA00022842"/>
    </source>
</evidence>
<evidence type="ECO:0000256" key="3">
    <source>
        <dbReference type="ARBA" id="ARBA00022723"/>
    </source>
</evidence>
<gene>
    <name evidence="8" type="ORF">S01H1_14354</name>
</gene>
<dbReference type="GO" id="GO:0016787">
    <property type="term" value="F:hydrolase activity"/>
    <property type="evidence" value="ECO:0007669"/>
    <property type="project" value="UniProtKB-KW"/>
</dbReference>
<feature type="non-terminal residue" evidence="8">
    <location>
        <position position="1"/>
    </location>
</feature>
<comment type="cofactor">
    <cofactor evidence="1">
        <name>Mg(2+)</name>
        <dbReference type="ChEBI" id="CHEBI:18420"/>
    </cofactor>
</comment>
<accession>X0SQK4</accession>
<evidence type="ECO:0000256" key="2">
    <source>
        <dbReference type="ARBA" id="ARBA00022722"/>
    </source>
</evidence>
<comment type="caution">
    <text evidence="8">The sequence shown here is derived from an EMBL/GenBank/DDBJ whole genome shotgun (WGS) entry which is preliminary data.</text>
</comment>
<evidence type="ECO:0000256" key="4">
    <source>
        <dbReference type="ARBA" id="ARBA00022801"/>
    </source>
</evidence>